<feature type="domain" description="Nitrogen regulatory protein areA GATA-like" evidence="2">
    <location>
        <begin position="29"/>
        <end position="55"/>
    </location>
</feature>
<dbReference type="Pfam" id="PF08550">
    <property type="entry name" value="GATA_AreA"/>
    <property type="match status" value="1"/>
</dbReference>
<sequence>MAPIILRIKGPKLFSPFNDVNSANDLSAIWRVCTKVKDSLENGSRLENLSWRLWYLQQVLEGQGRGNQLCKLIPKTEQDIESSDKQQVFGKRRCRDTGKGGDNLRNDKNRMECDEKTMFGFEGDSGNTRSNFTNPKKSNFQIKVRLGSKPKYDEQLNN</sequence>
<dbReference type="EMBL" id="LSSK01000159">
    <property type="protein sequence ID" value="OMH84721.1"/>
    <property type="molecule type" value="Genomic_DNA"/>
</dbReference>
<dbReference type="GO" id="GO:0006808">
    <property type="term" value="P:regulation of nitrogen utilization"/>
    <property type="evidence" value="ECO:0007669"/>
    <property type="project" value="TreeGrafter"/>
</dbReference>
<evidence type="ECO:0000313" key="3">
    <source>
        <dbReference type="EMBL" id="OMH84721.1"/>
    </source>
</evidence>
<evidence type="ECO:0000259" key="2">
    <source>
        <dbReference type="Pfam" id="PF08550"/>
    </source>
</evidence>
<comment type="caution">
    <text evidence="3">The sequence shown here is derived from an EMBL/GenBank/DDBJ whole genome shotgun (WGS) entry which is preliminary data.</text>
</comment>
<protein>
    <recommendedName>
        <fullName evidence="2">Nitrogen regulatory protein areA GATA-like domain-containing protein</fullName>
    </recommendedName>
</protein>
<dbReference type="InterPro" id="IPR013860">
    <property type="entry name" value="AreA_GATA"/>
</dbReference>
<name>A0A1R1PUS4_ZANCU</name>
<dbReference type="AlphaFoldDB" id="A0A1R1PUS4"/>
<dbReference type="GO" id="GO:0005737">
    <property type="term" value="C:cytoplasm"/>
    <property type="evidence" value="ECO:0007669"/>
    <property type="project" value="TreeGrafter"/>
</dbReference>
<dbReference type="PANTHER" id="PTHR28014">
    <property type="entry name" value="NEGATIVE REGULATOR OF RAS-CAMP PATHWAY"/>
    <property type="match status" value="1"/>
</dbReference>
<organism evidence="3 4">
    <name type="scientific">Zancudomyces culisetae</name>
    <name type="common">Gut fungus</name>
    <name type="synonym">Smittium culisetae</name>
    <dbReference type="NCBI Taxonomy" id="1213189"/>
    <lineage>
        <taxon>Eukaryota</taxon>
        <taxon>Fungi</taxon>
        <taxon>Fungi incertae sedis</taxon>
        <taxon>Zoopagomycota</taxon>
        <taxon>Kickxellomycotina</taxon>
        <taxon>Harpellomycetes</taxon>
        <taxon>Harpellales</taxon>
        <taxon>Legeriomycetaceae</taxon>
        <taxon>Zancudomyces</taxon>
    </lineage>
</organism>
<dbReference type="PANTHER" id="PTHR28014:SF1">
    <property type="entry name" value="NEGATIVE REGULATOR OF RAS-CAMP PATHWAY"/>
    <property type="match status" value="1"/>
</dbReference>
<dbReference type="OrthoDB" id="515401at2759"/>
<feature type="compositionally biased region" description="Basic and acidic residues" evidence="1">
    <location>
        <begin position="95"/>
        <end position="108"/>
    </location>
</feature>
<dbReference type="Proteomes" id="UP000188320">
    <property type="component" value="Unassembled WGS sequence"/>
</dbReference>
<accession>A0A1R1PUS4</accession>
<feature type="region of interest" description="Disordered" evidence="1">
    <location>
        <begin position="81"/>
        <end position="108"/>
    </location>
</feature>
<keyword evidence="4" id="KW-1185">Reference proteome</keyword>
<proteinExistence type="predicted"/>
<evidence type="ECO:0000313" key="4">
    <source>
        <dbReference type="Proteomes" id="UP000188320"/>
    </source>
</evidence>
<reference evidence="4" key="1">
    <citation type="submission" date="2017-01" db="EMBL/GenBank/DDBJ databases">
        <authorList>
            <person name="Wang Y."/>
            <person name="White M."/>
            <person name="Kvist S."/>
            <person name="Moncalvo J.-M."/>
        </authorList>
    </citation>
    <scope>NUCLEOTIDE SEQUENCE [LARGE SCALE GENOMIC DNA]</scope>
    <source>
        <strain evidence="4">COL-18-3</strain>
    </source>
</reference>
<dbReference type="GO" id="GO:0031930">
    <property type="term" value="P:mitochondria-nucleus signaling pathway"/>
    <property type="evidence" value="ECO:0007669"/>
    <property type="project" value="TreeGrafter"/>
</dbReference>
<dbReference type="InterPro" id="IPR053043">
    <property type="entry name" value="Ras-cAMP_regulatory"/>
</dbReference>
<gene>
    <name evidence="3" type="ORF">AX774_g1745</name>
</gene>
<evidence type="ECO:0000256" key="1">
    <source>
        <dbReference type="SAM" id="MobiDB-lite"/>
    </source>
</evidence>
<dbReference type="GO" id="GO:0000122">
    <property type="term" value="P:negative regulation of transcription by RNA polymerase II"/>
    <property type="evidence" value="ECO:0007669"/>
    <property type="project" value="TreeGrafter"/>
</dbReference>